<feature type="compositionally biased region" description="Basic and acidic residues" evidence="1">
    <location>
        <begin position="48"/>
        <end position="68"/>
    </location>
</feature>
<evidence type="ECO:0000313" key="2">
    <source>
        <dbReference type="EMBL" id="CAB4598304.1"/>
    </source>
</evidence>
<organism evidence="2">
    <name type="scientific">freshwater metagenome</name>
    <dbReference type="NCBI Taxonomy" id="449393"/>
    <lineage>
        <taxon>unclassified sequences</taxon>
        <taxon>metagenomes</taxon>
        <taxon>ecological metagenomes</taxon>
    </lineage>
</organism>
<proteinExistence type="predicted"/>
<dbReference type="EMBL" id="CAEZUE010000132">
    <property type="protein sequence ID" value="CAB4598304.1"/>
    <property type="molecule type" value="Genomic_DNA"/>
</dbReference>
<accession>A0A6J6GGS7</accession>
<sequence length="122" mass="13621">MVESRVDSSKNRVTRSRVNLPLFDAGIKSCRNTSNRVVQSILAHVRHNDRNRKPLSEQAHELGCHEPGSDYADTGNSAGCVSRESARLSCALRREVERVDAVSKLRRADEVGKCISFEMHSD</sequence>
<reference evidence="2" key="1">
    <citation type="submission" date="2020-05" db="EMBL/GenBank/DDBJ databases">
        <authorList>
            <person name="Chiriac C."/>
            <person name="Salcher M."/>
            <person name="Ghai R."/>
            <person name="Kavagutti S V."/>
        </authorList>
    </citation>
    <scope>NUCLEOTIDE SEQUENCE</scope>
</reference>
<dbReference type="AlphaFoldDB" id="A0A6J6GGS7"/>
<evidence type="ECO:0000256" key="1">
    <source>
        <dbReference type="SAM" id="MobiDB-lite"/>
    </source>
</evidence>
<feature type="region of interest" description="Disordered" evidence="1">
    <location>
        <begin position="48"/>
        <end position="69"/>
    </location>
</feature>
<protein>
    <submittedName>
        <fullName evidence="2">Unannotated protein</fullName>
    </submittedName>
</protein>
<name>A0A6J6GGS7_9ZZZZ</name>
<gene>
    <name evidence="2" type="ORF">UFOPK1788_00928</name>
</gene>